<protein>
    <recommendedName>
        <fullName evidence="4">HECT-type E3 ubiquitin transferase</fullName>
        <ecNumber evidence="4">2.3.2.26</ecNumber>
    </recommendedName>
</protein>
<name>A0A0T6AXU7_9SCAR</name>
<dbReference type="PRINTS" id="PR00633">
    <property type="entry name" value="RCCNDNSATION"/>
</dbReference>
<dbReference type="OrthoDB" id="239701at2759"/>
<organism evidence="13 14">
    <name type="scientific">Oryctes borbonicus</name>
    <dbReference type="NCBI Taxonomy" id="1629725"/>
    <lineage>
        <taxon>Eukaryota</taxon>
        <taxon>Metazoa</taxon>
        <taxon>Ecdysozoa</taxon>
        <taxon>Arthropoda</taxon>
        <taxon>Hexapoda</taxon>
        <taxon>Insecta</taxon>
        <taxon>Pterygota</taxon>
        <taxon>Neoptera</taxon>
        <taxon>Endopterygota</taxon>
        <taxon>Coleoptera</taxon>
        <taxon>Polyphaga</taxon>
        <taxon>Scarabaeiformia</taxon>
        <taxon>Scarabaeidae</taxon>
        <taxon>Dynastinae</taxon>
        <taxon>Oryctes</taxon>
    </lineage>
</organism>
<dbReference type="SUPFAM" id="SSF50985">
    <property type="entry name" value="RCC1/BLIP-II"/>
    <property type="match status" value="2"/>
</dbReference>
<dbReference type="InterPro" id="IPR000408">
    <property type="entry name" value="Reg_chr_condens"/>
</dbReference>
<dbReference type="SUPFAM" id="SSF56204">
    <property type="entry name" value="Hect, E3 ligase catalytic domain"/>
    <property type="match status" value="1"/>
</dbReference>
<feature type="repeat" description="RCC1" evidence="11">
    <location>
        <begin position="464"/>
        <end position="515"/>
    </location>
</feature>
<feature type="repeat" description="RCC1" evidence="11">
    <location>
        <begin position="622"/>
        <end position="673"/>
    </location>
</feature>
<feature type="domain" description="HECT" evidence="12">
    <location>
        <begin position="926"/>
        <end position="1263"/>
    </location>
</feature>
<proteinExistence type="predicted"/>
<keyword evidence="9 10" id="KW-0833">Ubl conjugation pathway</keyword>
<dbReference type="InterPro" id="IPR000569">
    <property type="entry name" value="HECT_dom"/>
</dbReference>
<comment type="catalytic activity">
    <reaction evidence="1">
        <text>S-ubiquitinyl-[E2 ubiquitin-conjugating enzyme]-L-cysteine + [acceptor protein]-L-lysine = [E2 ubiquitin-conjugating enzyme]-L-cysteine + N(6)-ubiquitinyl-[acceptor protein]-L-lysine.</text>
        <dbReference type="EC" id="2.3.2.26"/>
    </reaction>
</comment>
<feature type="repeat" description="RCC1" evidence="11">
    <location>
        <begin position="518"/>
        <end position="569"/>
    </location>
</feature>
<keyword evidence="6" id="KW-0597">Phosphoprotein</keyword>
<dbReference type="Gene3D" id="3.90.1750.10">
    <property type="entry name" value="Hect, E3 ligase catalytic domains"/>
    <property type="match status" value="1"/>
</dbReference>
<comment type="subcellular location">
    <subcellularLocation>
        <location evidence="2">Cytoplasm</location>
    </subcellularLocation>
</comment>
<keyword evidence="8" id="KW-0677">Repeat</keyword>
<reference evidence="13 14" key="1">
    <citation type="submission" date="2015-09" db="EMBL/GenBank/DDBJ databases">
        <title>Draft genome of the scarab beetle Oryctes borbonicus.</title>
        <authorList>
            <person name="Meyer J.M."/>
            <person name="Markov G.V."/>
            <person name="Baskaran P."/>
            <person name="Herrmann M."/>
            <person name="Sommer R.J."/>
            <person name="Roedelsperger C."/>
        </authorList>
    </citation>
    <scope>NUCLEOTIDE SEQUENCE [LARGE SCALE GENOMIC DNA]</scope>
    <source>
        <strain evidence="13">OB123</strain>
        <tissue evidence="13">Whole animal</tissue>
    </source>
</reference>
<evidence type="ECO:0000256" key="5">
    <source>
        <dbReference type="ARBA" id="ARBA00022490"/>
    </source>
</evidence>
<dbReference type="CDD" id="cd00078">
    <property type="entry name" value="HECTc"/>
    <property type="match status" value="1"/>
</dbReference>
<dbReference type="Gene3D" id="3.30.2410.10">
    <property type="entry name" value="Hect, E3 ligase catalytic domain"/>
    <property type="match status" value="1"/>
</dbReference>
<evidence type="ECO:0000256" key="8">
    <source>
        <dbReference type="ARBA" id="ARBA00022737"/>
    </source>
</evidence>
<feature type="active site" description="Glycyl thioester intermediate" evidence="10">
    <location>
        <position position="1231"/>
    </location>
</feature>
<dbReference type="GO" id="GO:0009966">
    <property type="term" value="P:regulation of signal transduction"/>
    <property type="evidence" value="ECO:0007669"/>
    <property type="project" value="UniProtKB-ARBA"/>
</dbReference>
<feature type="repeat" description="RCC1" evidence="11">
    <location>
        <begin position="358"/>
        <end position="411"/>
    </location>
</feature>
<keyword evidence="7" id="KW-0808">Transferase</keyword>
<dbReference type="Pfam" id="PF00632">
    <property type="entry name" value="HECT"/>
    <property type="match status" value="1"/>
</dbReference>
<dbReference type="Gene3D" id="3.30.2160.10">
    <property type="entry name" value="Hect, E3 ligase catalytic domain"/>
    <property type="match status" value="1"/>
</dbReference>
<dbReference type="FunFam" id="3.30.2160.10:FF:000010">
    <property type="entry name" value="E3 ubiquitin-protein ligase HERC2 isoform X2"/>
    <property type="match status" value="1"/>
</dbReference>
<dbReference type="FunFam" id="2.130.10.30:FF:000003">
    <property type="entry name" value="E3 ubiquitin-protein ligase HERC2 isoform X1"/>
    <property type="match status" value="1"/>
</dbReference>
<evidence type="ECO:0000256" key="3">
    <source>
        <dbReference type="ARBA" id="ARBA00004906"/>
    </source>
</evidence>
<dbReference type="GO" id="GO:0016567">
    <property type="term" value="P:protein ubiquitination"/>
    <property type="evidence" value="ECO:0007669"/>
    <property type="project" value="TreeGrafter"/>
</dbReference>
<dbReference type="EMBL" id="LJIG01022556">
    <property type="protein sequence ID" value="KRT79945.1"/>
    <property type="molecule type" value="Genomic_DNA"/>
</dbReference>
<gene>
    <name evidence="13" type="ORF">AMK59_6726</name>
</gene>
<comment type="pathway">
    <text evidence="3">Protein modification; protein ubiquitination.</text>
</comment>
<evidence type="ECO:0000256" key="9">
    <source>
        <dbReference type="ARBA" id="ARBA00022786"/>
    </source>
</evidence>
<dbReference type="SMART" id="SM00119">
    <property type="entry name" value="HECTc"/>
    <property type="match status" value="1"/>
</dbReference>
<dbReference type="EC" id="2.3.2.26" evidence="4"/>
<dbReference type="InterPro" id="IPR035983">
    <property type="entry name" value="Hect_E3_ubiquitin_ligase"/>
</dbReference>
<dbReference type="Pfam" id="PF00415">
    <property type="entry name" value="RCC1"/>
    <property type="match status" value="3"/>
</dbReference>
<evidence type="ECO:0000313" key="13">
    <source>
        <dbReference type="EMBL" id="KRT79945.1"/>
    </source>
</evidence>
<dbReference type="InterPro" id="IPR009091">
    <property type="entry name" value="RCC1/BLIP-II"/>
</dbReference>
<evidence type="ECO:0000256" key="1">
    <source>
        <dbReference type="ARBA" id="ARBA00000885"/>
    </source>
</evidence>
<dbReference type="GO" id="GO:0016020">
    <property type="term" value="C:membrane"/>
    <property type="evidence" value="ECO:0007669"/>
    <property type="project" value="TreeGrafter"/>
</dbReference>
<comment type="caution">
    <text evidence="13">The sequence shown here is derived from an EMBL/GenBank/DDBJ whole genome shotgun (WGS) entry which is preliminary data.</text>
</comment>
<dbReference type="InterPro" id="IPR051210">
    <property type="entry name" value="Ub_ligase/GEF_domain"/>
</dbReference>
<sequence length="1297" mass="144166">DALRIEFDRRCSTERRHDPLTITDGSGKVLATRSGREWGDWSADLRIPGDELLWSFTSDSSVNGWGWRFTVYPIISNHSPKELGSDRAVLSQPSMDMVICLLDPKLYNNTDAALMTRLAASLAACSQLSFLSASQRMWALKTLHRILISDTLDNLTVQQLKTPDNPLKTLLEELPQALLRQYEYEDVSVRAGLHLMHSDFFKVLVALACDLQLDKLIGVSDNHKWSWFRRYCHAARVAKSVIHRTPLPQNFCMEVRKKLVDDIQDNIQGVWDHEQHRIFKREHDEQLLAWLNRRPEDWTLSWGGSGTIYGWGHNHRGQLGGIEGAKVKIPTPCEALSSLRPVQILGGEQTLIAVTADGKMYATGYGAGGRLGIGGTDSVLVPTLLESIQHVFIKKVAVNSGGKHCLALSADNDVYSWGEGDDGKLGHGNRNSCDRPKIIEALQGFEIVDIACGGAHSAAITNSGQLFTWGKGRYGRLGHGDSEDLLKPKLVEALLGYRVIDVACGSGDAQTLCITDDDNVWSWGDGDYGKLGRGGSDGCKVPTKIESLAGLGVVKVECGSQFSVALTRSGSVYTWGKGDYHRLGHGPDDHVRRPRKVAALQGKKIISIATGSLHCVSCSDEGEVFTWGDNDEGQLGDGTTNAIQRPRLVQALQGKKITNVACGSAHTLAWSTNNPSACARLPTQSPLEYDLLRDMPMQVLHRRLVLLHHFSEIICSCITMFPITGLDSLHELRNILIYTIKEATFRKVIQATMVRDKQHGPVTTNAIQRPRLVQALQGKKITNVACGSAHTLAWSTNNPSACARLPTQSPLEYDLLRDMPMQVLHRRLVLLHHFSEIICPCITMFPITGLDSLHELRNILIYTIKEATFRKVIQATMVRDKQHGPVIELNRIQVKRSRSRGGLAGVDGMKSVFGQMVSKLPLLTTDALSLPHRIWKVKFVGESVDDCGGGYSESVAEMCDELQNGSLPLLIPTPNARDEAGTNRDCFLLNPAAKTCLHLNMFRFLGVLMGIAIRTGSPLSLNLAEPVWKQLAGMELTPGDLTEVDRDYVPGLLCIRDMAPDERLFQNLEMVFSTPSSSGTDIPLSNRYKRITHENRLEYVKLALNFRLHEFDEQVKAVKDGMSKVVPVPLLSLFSAYELETMVCGSPDIPLTLLKSVATYKGIDSTAPLMQWFWEVMEEFSNQERSLFLRFVWGRTRLPRTIADFRGRDFVIQVLDKYNPPDHFLPESYTCFFLLKMPRYSCKPVLQEKLKYAIHFCKSIDTDEYARVAMAGDLAVSSSSDAESDQDMDSIADHEAA</sequence>
<dbReference type="GO" id="GO:0005737">
    <property type="term" value="C:cytoplasm"/>
    <property type="evidence" value="ECO:0007669"/>
    <property type="project" value="UniProtKB-SubCell"/>
</dbReference>
<evidence type="ECO:0000256" key="6">
    <source>
        <dbReference type="ARBA" id="ARBA00022553"/>
    </source>
</evidence>
<keyword evidence="5" id="KW-0963">Cytoplasm</keyword>
<dbReference type="InterPro" id="IPR058923">
    <property type="entry name" value="RCC1-like_dom"/>
</dbReference>
<evidence type="ECO:0000256" key="7">
    <source>
        <dbReference type="ARBA" id="ARBA00022679"/>
    </source>
</evidence>
<evidence type="ECO:0000256" key="11">
    <source>
        <dbReference type="PROSITE-ProRule" id="PRU00235"/>
    </source>
</evidence>
<feature type="repeat" description="RCC1" evidence="11">
    <location>
        <begin position="412"/>
        <end position="463"/>
    </location>
</feature>
<feature type="repeat" description="RCC1" evidence="11">
    <location>
        <begin position="570"/>
        <end position="621"/>
    </location>
</feature>
<dbReference type="PROSITE" id="PS50237">
    <property type="entry name" value="HECT"/>
    <property type="match status" value="1"/>
</dbReference>
<dbReference type="Pfam" id="PF25390">
    <property type="entry name" value="WD40_RLD"/>
    <property type="match status" value="1"/>
</dbReference>
<dbReference type="PROSITE" id="PS50012">
    <property type="entry name" value="RCC1_3"/>
    <property type="match status" value="7"/>
</dbReference>
<feature type="repeat" description="RCC1" evidence="11">
    <location>
        <begin position="306"/>
        <end position="357"/>
    </location>
</feature>
<accession>A0A0T6AXU7</accession>
<dbReference type="Proteomes" id="UP000051574">
    <property type="component" value="Unassembled WGS sequence"/>
</dbReference>
<evidence type="ECO:0000313" key="14">
    <source>
        <dbReference type="Proteomes" id="UP000051574"/>
    </source>
</evidence>
<evidence type="ECO:0000259" key="12">
    <source>
        <dbReference type="PROSITE" id="PS50237"/>
    </source>
</evidence>
<dbReference type="PANTHER" id="PTHR22870:SF398">
    <property type="entry name" value="E3 UBIQUITIN-PROTEIN LIGASE HERC2"/>
    <property type="match status" value="1"/>
</dbReference>
<dbReference type="PANTHER" id="PTHR22870">
    <property type="entry name" value="REGULATOR OF CHROMOSOME CONDENSATION"/>
    <property type="match status" value="1"/>
</dbReference>
<dbReference type="Gene3D" id="2.130.10.30">
    <property type="entry name" value="Regulator of chromosome condensation 1/beta-lactamase-inhibitor protein II"/>
    <property type="match status" value="2"/>
</dbReference>
<evidence type="ECO:0000256" key="4">
    <source>
        <dbReference type="ARBA" id="ARBA00012485"/>
    </source>
</evidence>
<evidence type="ECO:0000256" key="10">
    <source>
        <dbReference type="PROSITE-ProRule" id="PRU00104"/>
    </source>
</evidence>
<evidence type="ECO:0000256" key="2">
    <source>
        <dbReference type="ARBA" id="ARBA00004496"/>
    </source>
</evidence>
<dbReference type="GO" id="GO:0061630">
    <property type="term" value="F:ubiquitin protein ligase activity"/>
    <property type="evidence" value="ECO:0007669"/>
    <property type="project" value="UniProtKB-EC"/>
</dbReference>
<dbReference type="FunFam" id="3.30.2410.10:FF:000006">
    <property type="entry name" value="probable E3 ubiquitin-protein ligase HERC1 isoform X2"/>
    <property type="match status" value="1"/>
</dbReference>
<feature type="non-terminal residue" evidence="13">
    <location>
        <position position="1"/>
    </location>
</feature>
<keyword evidence="14" id="KW-1185">Reference proteome</keyword>